<evidence type="ECO:0000313" key="2">
    <source>
        <dbReference type="EMBL" id="KAL0061184.1"/>
    </source>
</evidence>
<gene>
    <name evidence="2" type="ORF">AAF712_012004</name>
</gene>
<reference evidence="2 3" key="1">
    <citation type="submission" date="2024-05" db="EMBL/GenBank/DDBJ databases">
        <title>A draft genome resource for the thread blight pathogen Marasmius tenuissimus strain MS-2.</title>
        <authorList>
            <person name="Yulfo-Soto G.E."/>
            <person name="Baruah I.K."/>
            <person name="Amoako-Attah I."/>
            <person name="Bukari Y."/>
            <person name="Meinhardt L.W."/>
            <person name="Bailey B.A."/>
            <person name="Cohen S.P."/>
        </authorList>
    </citation>
    <scope>NUCLEOTIDE SEQUENCE [LARGE SCALE GENOMIC DNA]</scope>
    <source>
        <strain evidence="2 3">MS-2</strain>
    </source>
</reference>
<comment type="caution">
    <text evidence="2">The sequence shown here is derived from an EMBL/GenBank/DDBJ whole genome shotgun (WGS) entry which is preliminary data.</text>
</comment>
<feature type="compositionally biased region" description="Low complexity" evidence="1">
    <location>
        <begin position="114"/>
        <end position="125"/>
    </location>
</feature>
<sequence>MPQSAMLAAVPKSQPANTDDLTPSPVVRKRTATIKSPAAKAGSRRTVSLPSTKSRPRTAGVSGRRAVSLPTNKSRSRTAETSSQRTVILPTGRSQSRVPKAASRRTITQPRVTSQSRTASSGSSSPAPDLTTGFIGSDDEANAGDNGDGEEDVEPGEDNDKDIKLKDSEDEGVEDEDEDEDEDGEAPGRLGDTKYSFSKAQKRILMSKYPHYAAAEGGRAQVARELYDELIKMKVFAQPGGRTAQRWKKSLTRWFENRRTKLRIAAALKEQQPSAAQVPSPTGKTSPAKEIRLRALVAFFNKLVNGLLTERTGRDAYADAHPELLEHAMLEDEDIDEEGALSKLWDGLDAKDRDHWDEVASQSVPTLE</sequence>
<organism evidence="2 3">
    <name type="scientific">Marasmius tenuissimus</name>
    <dbReference type="NCBI Taxonomy" id="585030"/>
    <lineage>
        <taxon>Eukaryota</taxon>
        <taxon>Fungi</taxon>
        <taxon>Dikarya</taxon>
        <taxon>Basidiomycota</taxon>
        <taxon>Agaricomycotina</taxon>
        <taxon>Agaricomycetes</taxon>
        <taxon>Agaricomycetidae</taxon>
        <taxon>Agaricales</taxon>
        <taxon>Marasmiineae</taxon>
        <taxon>Marasmiaceae</taxon>
        <taxon>Marasmius</taxon>
    </lineage>
</organism>
<feature type="compositionally biased region" description="Acidic residues" evidence="1">
    <location>
        <begin position="168"/>
        <end position="185"/>
    </location>
</feature>
<feature type="compositionally biased region" description="Acidic residues" evidence="1">
    <location>
        <begin position="137"/>
        <end position="160"/>
    </location>
</feature>
<accession>A0ABR2ZJP2</accession>
<dbReference type="Proteomes" id="UP001437256">
    <property type="component" value="Unassembled WGS sequence"/>
</dbReference>
<dbReference type="EMBL" id="JBBXMP010000145">
    <property type="protein sequence ID" value="KAL0061184.1"/>
    <property type="molecule type" value="Genomic_DNA"/>
</dbReference>
<evidence type="ECO:0000256" key="1">
    <source>
        <dbReference type="SAM" id="MobiDB-lite"/>
    </source>
</evidence>
<keyword evidence="3" id="KW-1185">Reference proteome</keyword>
<feature type="region of interest" description="Disordered" evidence="1">
    <location>
        <begin position="1"/>
        <end position="195"/>
    </location>
</feature>
<name>A0ABR2ZJP2_9AGAR</name>
<evidence type="ECO:0000313" key="3">
    <source>
        <dbReference type="Proteomes" id="UP001437256"/>
    </source>
</evidence>
<proteinExistence type="predicted"/>
<protein>
    <submittedName>
        <fullName evidence="2">Uncharacterized protein</fullName>
    </submittedName>
</protein>
<feature type="compositionally biased region" description="Polar residues" evidence="1">
    <location>
        <begin position="69"/>
        <end position="97"/>
    </location>
</feature>